<reference evidence="1 2" key="1">
    <citation type="submission" date="2019-03" db="EMBL/GenBank/DDBJ databases">
        <title>Genome Sequencing and Assembly of Various Microbes Isolated from Partially Reclaimed Soil and Acid Mine Drainage (AMD) Site.</title>
        <authorList>
            <person name="Steinbock B."/>
            <person name="Bechtold R."/>
            <person name="Sevigny J.L."/>
            <person name="Thomas D."/>
            <person name="Cuthill L.R."/>
            <person name="Aveiro Johannsen E.J."/>
            <person name="Thomas K."/>
            <person name="Ghosh A."/>
        </authorList>
    </citation>
    <scope>NUCLEOTIDE SEQUENCE [LARGE SCALE GENOMIC DNA]</scope>
    <source>
        <strain evidence="1 2">S-A3</strain>
    </source>
</reference>
<dbReference type="AlphaFoldDB" id="A0A4R5YDQ7"/>
<name>A0A4R5YDQ7_KOCRO</name>
<dbReference type="RefSeq" id="WP_133410293.1">
    <property type="nucleotide sequence ID" value="NZ_SMZT01000003.1"/>
</dbReference>
<comment type="caution">
    <text evidence="1">The sequence shown here is derived from an EMBL/GenBank/DDBJ whole genome shotgun (WGS) entry which is preliminary data.</text>
</comment>
<dbReference type="Proteomes" id="UP000295163">
    <property type="component" value="Unassembled WGS sequence"/>
</dbReference>
<gene>
    <name evidence="1" type="ORF">E2R59_09430</name>
</gene>
<organism evidence="1 2">
    <name type="scientific">Kocuria rosea</name>
    <name type="common">Deinococcus erythromyxa</name>
    <name type="synonym">Micrococcus rubens</name>
    <dbReference type="NCBI Taxonomy" id="1275"/>
    <lineage>
        <taxon>Bacteria</taxon>
        <taxon>Bacillati</taxon>
        <taxon>Actinomycetota</taxon>
        <taxon>Actinomycetes</taxon>
        <taxon>Micrococcales</taxon>
        <taxon>Micrococcaceae</taxon>
        <taxon>Kocuria</taxon>
    </lineage>
</organism>
<dbReference type="GeneID" id="64347635"/>
<dbReference type="EMBL" id="SMZT01000003">
    <property type="protein sequence ID" value="TDL43032.1"/>
    <property type="molecule type" value="Genomic_DNA"/>
</dbReference>
<accession>A0A4R5YDQ7</accession>
<sequence>MLTQIDIDHFLQTPDGTVIARGGFVQAVHAKLRITYQGYVTDIFAKPGVFWILDEHSGTPKMLDITDYEITRARTSRVPQ</sequence>
<evidence type="ECO:0008006" key="3">
    <source>
        <dbReference type="Google" id="ProtNLM"/>
    </source>
</evidence>
<evidence type="ECO:0000313" key="2">
    <source>
        <dbReference type="Proteomes" id="UP000295163"/>
    </source>
</evidence>
<protein>
    <recommendedName>
        <fullName evidence="3">DUF2642 domain-containing protein</fullName>
    </recommendedName>
</protein>
<evidence type="ECO:0000313" key="1">
    <source>
        <dbReference type="EMBL" id="TDL43032.1"/>
    </source>
</evidence>
<proteinExistence type="predicted"/>